<gene>
    <name evidence="1" type="ORF">CCH79_00000633</name>
</gene>
<accession>A0A315VZ61</accession>
<dbReference type="EMBL" id="NHOQ01001000">
    <property type="protein sequence ID" value="PWA27749.1"/>
    <property type="molecule type" value="Genomic_DNA"/>
</dbReference>
<organism evidence="1 2">
    <name type="scientific">Gambusia affinis</name>
    <name type="common">Western mosquitofish</name>
    <name type="synonym">Heterandria affinis</name>
    <dbReference type="NCBI Taxonomy" id="33528"/>
    <lineage>
        <taxon>Eukaryota</taxon>
        <taxon>Metazoa</taxon>
        <taxon>Chordata</taxon>
        <taxon>Craniata</taxon>
        <taxon>Vertebrata</taxon>
        <taxon>Euteleostomi</taxon>
        <taxon>Actinopterygii</taxon>
        <taxon>Neopterygii</taxon>
        <taxon>Teleostei</taxon>
        <taxon>Neoteleostei</taxon>
        <taxon>Acanthomorphata</taxon>
        <taxon>Ovalentaria</taxon>
        <taxon>Atherinomorphae</taxon>
        <taxon>Cyprinodontiformes</taxon>
        <taxon>Poeciliidae</taxon>
        <taxon>Poeciliinae</taxon>
        <taxon>Gambusia</taxon>
    </lineage>
</organism>
<keyword evidence="2" id="KW-1185">Reference proteome</keyword>
<dbReference type="AlphaFoldDB" id="A0A315VZ61"/>
<sequence>MVAEQEGGEISMSDNISFAPSYNHSTTYLQSSYCSTEQFKTTLSLTFSSTTGKGQSDFITNFNSEERTTLPSSCYKNRRGRANCQTKLSQIEQNCLEKCYIPFHRYEPEAGWVSSRHDMPLFLGQNLQTQSGGMNAALISSVDESTVTSQSGRGFDSAAEPVEAGCESPHRVCLVCLVCPVHRSCRLKASPTGGQTENSLHPSCPLFLPSWPAAEATGTVVPTGGVDWWVEGWPLITFINVNSNKRLTVALNGGVVGYF</sequence>
<comment type="caution">
    <text evidence="1">The sequence shown here is derived from an EMBL/GenBank/DDBJ whole genome shotgun (WGS) entry which is preliminary data.</text>
</comment>
<evidence type="ECO:0000313" key="2">
    <source>
        <dbReference type="Proteomes" id="UP000250572"/>
    </source>
</evidence>
<reference evidence="1 2" key="1">
    <citation type="journal article" date="2018" name="G3 (Bethesda)">
        <title>A High-Quality Reference Genome for the Invasive Mosquitofish Gambusia affinis Using a Chicago Library.</title>
        <authorList>
            <person name="Hoffberg S.L."/>
            <person name="Troendle N.J."/>
            <person name="Glenn T.C."/>
            <person name="Mahmud O."/>
            <person name="Louha S."/>
            <person name="Chalopin D."/>
            <person name="Bennetzen J.L."/>
            <person name="Mauricio R."/>
        </authorList>
    </citation>
    <scope>NUCLEOTIDE SEQUENCE [LARGE SCALE GENOMIC DNA]</scope>
    <source>
        <strain evidence="1">NE01/NJP1002.9</strain>
        <tissue evidence="1">Muscle</tissue>
    </source>
</reference>
<protein>
    <submittedName>
        <fullName evidence="1">Uncharacterized protein</fullName>
    </submittedName>
</protein>
<evidence type="ECO:0000313" key="1">
    <source>
        <dbReference type="EMBL" id="PWA27749.1"/>
    </source>
</evidence>
<dbReference type="Proteomes" id="UP000250572">
    <property type="component" value="Unassembled WGS sequence"/>
</dbReference>
<name>A0A315VZ61_GAMAF</name>
<proteinExistence type="predicted"/>